<organism evidence="2 3">
    <name type="scientific">Ecytonucleospora hepatopenaei</name>
    <dbReference type="NCBI Taxonomy" id="646526"/>
    <lineage>
        <taxon>Eukaryota</taxon>
        <taxon>Fungi</taxon>
        <taxon>Fungi incertae sedis</taxon>
        <taxon>Microsporidia</taxon>
        <taxon>Enterocytozoonidae</taxon>
        <taxon>Ecytonucleospora</taxon>
    </lineage>
</organism>
<dbReference type="Proteomes" id="UP000192758">
    <property type="component" value="Unassembled WGS sequence"/>
</dbReference>
<dbReference type="VEuPathDB" id="MicrosporidiaDB:EHP00_2602"/>
<dbReference type="AlphaFoldDB" id="A0A1W0E2B6"/>
<dbReference type="EMBL" id="MNPJ01000039">
    <property type="protein sequence ID" value="OQS53386.1"/>
    <property type="molecule type" value="Genomic_DNA"/>
</dbReference>
<comment type="caution">
    <text evidence="2">The sequence shown here is derived from an EMBL/GenBank/DDBJ whole genome shotgun (WGS) entry which is preliminary data.</text>
</comment>
<proteinExistence type="predicted"/>
<gene>
    <name evidence="2" type="ORF">EHP00_2602</name>
</gene>
<feature type="compositionally biased region" description="Basic and acidic residues" evidence="1">
    <location>
        <begin position="103"/>
        <end position="126"/>
    </location>
</feature>
<evidence type="ECO:0000313" key="3">
    <source>
        <dbReference type="Proteomes" id="UP000192758"/>
    </source>
</evidence>
<feature type="region of interest" description="Disordered" evidence="1">
    <location>
        <begin position="80"/>
        <end position="182"/>
    </location>
</feature>
<name>A0A1W0E2B6_9MICR</name>
<evidence type="ECO:0000313" key="2">
    <source>
        <dbReference type="EMBL" id="OQS53386.1"/>
    </source>
</evidence>
<evidence type="ECO:0000256" key="1">
    <source>
        <dbReference type="SAM" id="MobiDB-lite"/>
    </source>
</evidence>
<accession>A0A1W0E2B6</accession>
<protein>
    <submittedName>
        <fullName evidence="2">Uncharacterized protein</fullName>
    </submittedName>
</protein>
<keyword evidence="3" id="KW-1185">Reference proteome</keyword>
<reference evidence="2 3" key="1">
    <citation type="journal article" date="2017" name="Environ. Microbiol.">
        <title>Decay of the glycolytic pathway and adaptation to intranuclear parasitism within Enterocytozoonidae microsporidia.</title>
        <authorList>
            <person name="Wiredu Boakye D."/>
            <person name="Jaroenlak P."/>
            <person name="Prachumwat A."/>
            <person name="Williams T.A."/>
            <person name="Bateman K.S."/>
            <person name="Itsathitphaisarn O."/>
            <person name="Sritunyalucksana K."/>
            <person name="Paszkiewicz K.H."/>
            <person name="Moore K.A."/>
            <person name="Stentiford G.D."/>
            <person name="Williams B.A."/>
        </authorList>
    </citation>
    <scope>NUCLEOTIDE SEQUENCE [LARGE SCALE GENOMIC DNA]</scope>
    <source>
        <strain evidence="2 3">TH1</strain>
    </source>
</reference>
<sequence length="319" mass="36057">MVGSKLIESDQDRISFNRNILENAFKRSYGTTPLSKDEKDKVKGIIEKGAHNHGETIDKLLNKGILTPEEAQALKNTSSWVGKTYPFPHSHSRTPFSSPKPQGKHEKALHDEEFVDEEHDHKDDTKTPTQHGSQYGDEWYTETHEDYTPLGSPSSPKFSPTSPPLDEARQDMLDEQFAESQKALDELVQHAYDTSIDMGMTPEEAQANSEATRSYVETYHDYLSQGYSPQEADDRARKIFGNPENIAPNASNLFGNNKAKDVSRKTAEEITPGSLGTQYPHEYLMKEAETAKRIEEQHLNERQEKFLQMLSNKINSSGI</sequence>